<gene>
    <name evidence="2" type="ORF">GGX14DRAFT_400514</name>
</gene>
<protein>
    <submittedName>
        <fullName evidence="2">Uncharacterized protein</fullName>
    </submittedName>
</protein>
<proteinExistence type="predicted"/>
<dbReference type="Proteomes" id="UP001219525">
    <property type="component" value="Unassembled WGS sequence"/>
</dbReference>
<accession>A0AAD6Y9B6</accession>
<evidence type="ECO:0000313" key="2">
    <source>
        <dbReference type="EMBL" id="KAJ7200519.1"/>
    </source>
</evidence>
<reference evidence="2" key="1">
    <citation type="submission" date="2023-03" db="EMBL/GenBank/DDBJ databases">
        <title>Massive genome expansion in bonnet fungi (Mycena s.s.) driven by repeated elements and novel gene families across ecological guilds.</title>
        <authorList>
            <consortium name="Lawrence Berkeley National Laboratory"/>
            <person name="Harder C.B."/>
            <person name="Miyauchi S."/>
            <person name="Viragh M."/>
            <person name="Kuo A."/>
            <person name="Thoen E."/>
            <person name="Andreopoulos B."/>
            <person name="Lu D."/>
            <person name="Skrede I."/>
            <person name="Drula E."/>
            <person name="Henrissat B."/>
            <person name="Morin E."/>
            <person name="Kohler A."/>
            <person name="Barry K."/>
            <person name="LaButti K."/>
            <person name="Morin E."/>
            <person name="Salamov A."/>
            <person name="Lipzen A."/>
            <person name="Mereny Z."/>
            <person name="Hegedus B."/>
            <person name="Baldrian P."/>
            <person name="Stursova M."/>
            <person name="Weitz H."/>
            <person name="Taylor A."/>
            <person name="Grigoriev I.V."/>
            <person name="Nagy L.G."/>
            <person name="Martin F."/>
            <person name="Kauserud H."/>
        </authorList>
    </citation>
    <scope>NUCLEOTIDE SEQUENCE</scope>
    <source>
        <strain evidence="2">9144</strain>
    </source>
</reference>
<evidence type="ECO:0000313" key="3">
    <source>
        <dbReference type="Proteomes" id="UP001219525"/>
    </source>
</evidence>
<evidence type="ECO:0000256" key="1">
    <source>
        <dbReference type="SAM" id="MobiDB-lite"/>
    </source>
</evidence>
<comment type="caution">
    <text evidence="2">The sequence shown here is derived from an EMBL/GenBank/DDBJ whole genome shotgun (WGS) entry which is preliminary data.</text>
</comment>
<name>A0AAD6Y9B6_9AGAR</name>
<dbReference type="AlphaFoldDB" id="A0AAD6Y9B6"/>
<sequence>MKCHALPKARPYRRSSAITMGPWFNREEWDAPNWLPSLVTEILATYSLIPASAFLDFPYLQAERAAQVGRKLRSHGSRMDEMKDGMLAVSGYRARISGVAGTSRFVTLVFPRTSILDSWSLVPEAAPIVLDRQILTRKEGTERADGGKVKGARRGQRAGICRPPSLKMPVRCARYSHGQERRSRPIHGLHCRPAFSVGGRMFGRYFSQAEWQAECRQKSAEMA</sequence>
<feature type="region of interest" description="Disordered" evidence="1">
    <location>
        <begin position="141"/>
        <end position="160"/>
    </location>
</feature>
<keyword evidence="3" id="KW-1185">Reference proteome</keyword>
<organism evidence="2 3">
    <name type="scientific">Mycena pura</name>
    <dbReference type="NCBI Taxonomy" id="153505"/>
    <lineage>
        <taxon>Eukaryota</taxon>
        <taxon>Fungi</taxon>
        <taxon>Dikarya</taxon>
        <taxon>Basidiomycota</taxon>
        <taxon>Agaricomycotina</taxon>
        <taxon>Agaricomycetes</taxon>
        <taxon>Agaricomycetidae</taxon>
        <taxon>Agaricales</taxon>
        <taxon>Marasmiineae</taxon>
        <taxon>Mycenaceae</taxon>
        <taxon>Mycena</taxon>
    </lineage>
</organism>
<dbReference type="EMBL" id="JARJCW010000062">
    <property type="protein sequence ID" value="KAJ7200519.1"/>
    <property type="molecule type" value="Genomic_DNA"/>
</dbReference>